<evidence type="ECO:0008006" key="3">
    <source>
        <dbReference type="Google" id="ProtNLM"/>
    </source>
</evidence>
<dbReference type="RefSeq" id="WP_146080437.1">
    <property type="nucleotide sequence ID" value="NZ_MQVW01000020.1"/>
</dbReference>
<dbReference type="OrthoDB" id="9808687at2"/>
<protein>
    <recommendedName>
        <fullName evidence="3">Acetyltransferase (GNAT) family protein</fullName>
    </recommendedName>
</protein>
<sequence>MNYKIHRYTSRNQIEWNLFVESSINGTFLLHRNFMDYHNDRFEDHSLLIYKNNTLLCCVPAHVNNHIFYSHQGLSYGGLILNLEGSSFIYDIVGSLLEYFRESAFAKAELQQPPLSYNTINSEIAKSLKNYGFKINRVLHNQYVNLKEKVNVSPKKSIGYRNGKFDGLSIHKGSDFKSFWDFVLVPQLESRHASKPVHNVEEIELLHSRFPEQIIQHNAWRDGELLAGITFFIKDKVVKSQYASSSLKGMKTDAVGFIYMEAMKEFKEKGFSIMDYGPVNERDGAINEGLLRFKKQLGCVEEEWKRWVIEL</sequence>
<keyword evidence="2" id="KW-1185">Reference proteome</keyword>
<dbReference type="InterPro" id="IPR016181">
    <property type="entry name" value="Acyl_CoA_acyltransferase"/>
</dbReference>
<dbReference type="Proteomes" id="UP000239002">
    <property type="component" value="Unassembled WGS sequence"/>
</dbReference>
<dbReference type="Gene3D" id="3.40.630.30">
    <property type="match status" value="1"/>
</dbReference>
<gene>
    <name evidence="1" type="ORF">LY01_02731</name>
</gene>
<dbReference type="PANTHER" id="PTHR36174:SF1">
    <property type="entry name" value="LIPID II:GLYCINE GLYCYLTRANSFERASE"/>
    <property type="match status" value="1"/>
</dbReference>
<dbReference type="AlphaFoldDB" id="A0A2S6IFR1"/>
<dbReference type="PANTHER" id="PTHR36174">
    <property type="entry name" value="LIPID II:GLYCINE GLYCYLTRANSFERASE"/>
    <property type="match status" value="1"/>
</dbReference>
<name>A0A2S6IFR1_9FLAO</name>
<dbReference type="InterPro" id="IPR050644">
    <property type="entry name" value="PG_Glycine_Bridge_Synth"/>
</dbReference>
<organism evidence="1 2">
    <name type="scientific">Nonlabens xylanidelens</name>
    <dbReference type="NCBI Taxonomy" id="191564"/>
    <lineage>
        <taxon>Bacteria</taxon>
        <taxon>Pseudomonadati</taxon>
        <taxon>Bacteroidota</taxon>
        <taxon>Flavobacteriia</taxon>
        <taxon>Flavobacteriales</taxon>
        <taxon>Flavobacteriaceae</taxon>
        <taxon>Nonlabens</taxon>
    </lineage>
</organism>
<dbReference type="EMBL" id="PTJE01000008">
    <property type="protein sequence ID" value="PPK93026.1"/>
    <property type="molecule type" value="Genomic_DNA"/>
</dbReference>
<evidence type="ECO:0000313" key="1">
    <source>
        <dbReference type="EMBL" id="PPK93026.1"/>
    </source>
</evidence>
<proteinExistence type="predicted"/>
<evidence type="ECO:0000313" key="2">
    <source>
        <dbReference type="Proteomes" id="UP000239002"/>
    </source>
</evidence>
<reference evidence="1 2" key="1">
    <citation type="submission" date="2018-02" db="EMBL/GenBank/DDBJ databases">
        <title>Genomic Encyclopedia of Archaeal and Bacterial Type Strains, Phase II (KMG-II): from individual species to whole genera.</title>
        <authorList>
            <person name="Goeker M."/>
        </authorList>
    </citation>
    <scope>NUCLEOTIDE SEQUENCE [LARGE SCALE GENOMIC DNA]</scope>
    <source>
        <strain evidence="1 2">DSM 16809</strain>
    </source>
</reference>
<accession>A0A2S6IFR1</accession>
<dbReference type="SUPFAM" id="SSF55729">
    <property type="entry name" value="Acyl-CoA N-acyltransferases (Nat)"/>
    <property type="match status" value="1"/>
</dbReference>
<comment type="caution">
    <text evidence="1">The sequence shown here is derived from an EMBL/GenBank/DDBJ whole genome shotgun (WGS) entry which is preliminary data.</text>
</comment>